<dbReference type="AlphaFoldDB" id="A0A146KI10"/>
<sequence>QKQKFKRRLVSCLDTPIFIRELPIAAGGVGAGLWEGGEMLANFILDNKQYFSQFDKCLELGSGVGLTGIAMSTLIPTFMSDYKLSLLDNIQYNIWMNTNDIDDKQELFASEAQFQLFEKQSSLIKQNAKLMFLDWFDNDSRTGVEELSIQILPQN</sequence>
<dbReference type="PANTHER" id="PTHR23108:SF0">
    <property type="entry name" value="METHYLTRANSFERASE-LIKE PROTEIN 22"/>
    <property type="match status" value="1"/>
</dbReference>
<evidence type="ECO:0000313" key="1">
    <source>
        <dbReference type="EMBL" id="JAP94889.1"/>
    </source>
</evidence>
<organism evidence="1">
    <name type="scientific">Trepomonas sp. PC1</name>
    <dbReference type="NCBI Taxonomy" id="1076344"/>
    <lineage>
        <taxon>Eukaryota</taxon>
        <taxon>Metamonada</taxon>
        <taxon>Diplomonadida</taxon>
        <taxon>Hexamitidae</taxon>
        <taxon>Hexamitinae</taxon>
        <taxon>Trepomonas</taxon>
    </lineage>
</organism>
<reference evidence="1" key="1">
    <citation type="submission" date="2015-07" db="EMBL/GenBank/DDBJ databases">
        <title>Adaptation to a free-living lifestyle via gene acquisitions in the diplomonad Trepomonas sp. PC1.</title>
        <authorList>
            <person name="Xu F."/>
            <person name="Jerlstrom-Hultqvist J."/>
            <person name="Kolisko M."/>
            <person name="Simpson A.G.B."/>
            <person name="Roger A.J."/>
            <person name="Svard S.G."/>
            <person name="Andersson J.O."/>
        </authorList>
    </citation>
    <scope>NUCLEOTIDE SEQUENCE</scope>
    <source>
        <strain evidence="1">PC1</strain>
    </source>
</reference>
<dbReference type="EMBL" id="GDID01001717">
    <property type="protein sequence ID" value="JAP94889.1"/>
    <property type="molecule type" value="Transcribed_RNA"/>
</dbReference>
<dbReference type="InterPro" id="IPR029063">
    <property type="entry name" value="SAM-dependent_MTases_sf"/>
</dbReference>
<protein>
    <submittedName>
        <fullName evidence="1">Rossmann-fold protein</fullName>
    </submittedName>
</protein>
<dbReference type="GO" id="GO:0008276">
    <property type="term" value="F:protein methyltransferase activity"/>
    <property type="evidence" value="ECO:0007669"/>
    <property type="project" value="InterPro"/>
</dbReference>
<dbReference type="GO" id="GO:0005634">
    <property type="term" value="C:nucleus"/>
    <property type="evidence" value="ECO:0007669"/>
    <property type="project" value="TreeGrafter"/>
</dbReference>
<gene>
    <name evidence="1" type="ORF">TPC1_12291</name>
</gene>
<dbReference type="Gene3D" id="3.40.50.150">
    <property type="entry name" value="Vaccinia Virus protein VP39"/>
    <property type="match status" value="1"/>
</dbReference>
<name>A0A146KI10_9EUKA</name>
<accession>A0A146KI10</accession>
<proteinExistence type="predicted"/>
<dbReference type="InterPro" id="IPR019410">
    <property type="entry name" value="Methyltransf_16"/>
</dbReference>
<feature type="non-terminal residue" evidence="1">
    <location>
        <position position="1"/>
    </location>
</feature>
<feature type="non-terminal residue" evidence="1">
    <location>
        <position position="155"/>
    </location>
</feature>
<dbReference type="PANTHER" id="PTHR23108">
    <property type="entry name" value="METHYLTRANSFERASE-RELATED"/>
    <property type="match status" value="1"/>
</dbReference>
<dbReference type="InterPro" id="IPR038899">
    <property type="entry name" value="METTL22"/>
</dbReference>
<dbReference type="Pfam" id="PF10294">
    <property type="entry name" value="Methyltransf_16"/>
    <property type="match status" value="1"/>
</dbReference>